<dbReference type="FunCoup" id="G0NE94">
    <property type="interactions" value="1073"/>
</dbReference>
<protein>
    <submittedName>
        <fullName evidence="2">Uncharacterized protein</fullName>
    </submittedName>
</protein>
<dbReference type="OrthoDB" id="10331392at2759"/>
<name>G0NE94_CAEBE</name>
<dbReference type="HOGENOM" id="CLU_2924807_0_0_1"/>
<organism evidence="3">
    <name type="scientific">Caenorhabditis brenneri</name>
    <name type="common">Nematode worm</name>
    <dbReference type="NCBI Taxonomy" id="135651"/>
    <lineage>
        <taxon>Eukaryota</taxon>
        <taxon>Metazoa</taxon>
        <taxon>Ecdysozoa</taxon>
        <taxon>Nematoda</taxon>
        <taxon>Chromadorea</taxon>
        <taxon>Rhabditida</taxon>
        <taxon>Rhabditina</taxon>
        <taxon>Rhabditomorpha</taxon>
        <taxon>Rhabditoidea</taxon>
        <taxon>Rhabditidae</taxon>
        <taxon>Peloderinae</taxon>
        <taxon>Caenorhabditis</taxon>
    </lineage>
</organism>
<dbReference type="Proteomes" id="UP000008068">
    <property type="component" value="Unassembled WGS sequence"/>
</dbReference>
<accession>G0NE94</accession>
<evidence type="ECO:0000313" key="3">
    <source>
        <dbReference type="Proteomes" id="UP000008068"/>
    </source>
</evidence>
<dbReference type="InParanoid" id="G0NE94"/>
<gene>
    <name evidence="2" type="ORF">CAEBREN_02396</name>
</gene>
<dbReference type="AlphaFoldDB" id="G0NE94"/>
<feature type="chain" id="PRO_5003405129" evidence="1">
    <location>
        <begin position="21"/>
        <end position="63"/>
    </location>
</feature>
<dbReference type="eggNOG" id="ENOG502T31Q">
    <property type="taxonomic scope" value="Eukaryota"/>
</dbReference>
<dbReference type="OMA" id="AQYRMMA"/>
<dbReference type="EMBL" id="GL379871">
    <property type="protein sequence ID" value="EGT58701.1"/>
    <property type="molecule type" value="Genomic_DNA"/>
</dbReference>
<keyword evidence="1" id="KW-0732">Signal</keyword>
<evidence type="ECO:0000313" key="2">
    <source>
        <dbReference type="EMBL" id="EGT58701.1"/>
    </source>
</evidence>
<keyword evidence="3" id="KW-1185">Reference proteome</keyword>
<feature type="signal peptide" evidence="1">
    <location>
        <begin position="1"/>
        <end position="20"/>
    </location>
</feature>
<evidence type="ECO:0000256" key="1">
    <source>
        <dbReference type="SAM" id="SignalP"/>
    </source>
</evidence>
<reference evidence="3" key="1">
    <citation type="submission" date="2011-07" db="EMBL/GenBank/DDBJ databases">
        <authorList>
            <consortium name="Caenorhabditis brenneri Sequencing and Analysis Consortium"/>
            <person name="Wilson R.K."/>
        </authorList>
    </citation>
    <scope>NUCLEOTIDE SEQUENCE [LARGE SCALE GENOMIC DNA]</scope>
    <source>
        <strain evidence="3">PB2801</strain>
    </source>
</reference>
<proteinExistence type="predicted"/>
<sequence>MQTLLRLLVVFLLILVLVNAQYRMMANYGPAWRQKMWRKTRVPSTQTYADSAVDTGLMDLLAN</sequence>